<feature type="transmembrane region" description="Helical" evidence="1">
    <location>
        <begin position="20"/>
        <end position="41"/>
    </location>
</feature>
<dbReference type="AlphaFoldDB" id="A0A0C3F060"/>
<dbReference type="EMBL" id="KN833018">
    <property type="protein sequence ID" value="KIM78155.1"/>
    <property type="molecule type" value="Genomic_DNA"/>
</dbReference>
<keyword evidence="1" id="KW-0472">Membrane</keyword>
<organism evidence="2 3">
    <name type="scientific">Piloderma croceum (strain F 1598)</name>
    <dbReference type="NCBI Taxonomy" id="765440"/>
    <lineage>
        <taxon>Eukaryota</taxon>
        <taxon>Fungi</taxon>
        <taxon>Dikarya</taxon>
        <taxon>Basidiomycota</taxon>
        <taxon>Agaricomycotina</taxon>
        <taxon>Agaricomycetes</taxon>
        <taxon>Agaricomycetidae</taxon>
        <taxon>Atheliales</taxon>
        <taxon>Atheliaceae</taxon>
        <taxon>Piloderma</taxon>
    </lineage>
</organism>
<protein>
    <submittedName>
        <fullName evidence="2">Uncharacterized protein</fullName>
    </submittedName>
</protein>
<dbReference type="OrthoDB" id="3166442at2759"/>
<evidence type="ECO:0000256" key="1">
    <source>
        <dbReference type="SAM" id="Phobius"/>
    </source>
</evidence>
<sequence>MVTSDLSSQRIRLPFTSKLILSSTMILVGYFTALISIPIIFANAASVPRASTGKCYTITSGYLSASIDNSADLEALDLNSDEELTLNNGTAVQAAFQACPEATQNSGYNYTGRLVIEPTSSNKCLTITNLSSSNGPYFVKSENCTSDTTPSEGELWGYGNDFGDVIFGAGGCGPGILLKSNGEPKLASRNRLEFSCNGTFESMTLTNTTG</sequence>
<proteinExistence type="predicted"/>
<name>A0A0C3F060_PILCF</name>
<keyword evidence="1" id="KW-0812">Transmembrane</keyword>
<evidence type="ECO:0000313" key="3">
    <source>
        <dbReference type="Proteomes" id="UP000054166"/>
    </source>
</evidence>
<dbReference type="Proteomes" id="UP000054166">
    <property type="component" value="Unassembled WGS sequence"/>
</dbReference>
<dbReference type="PROSITE" id="PS50231">
    <property type="entry name" value="RICIN_B_LECTIN"/>
    <property type="match status" value="1"/>
</dbReference>
<gene>
    <name evidence="2" type="ORF">PILCRDRAFT_824621</name>
</gene>
<keyword evidence="3" id="KW-1185">Reference proteome</keyword>
<dbReference type="HOGENOM" id="CLU_124597_0_0_1"/>
<dbReference type="InParanoid" id="A0A0C3F060"/>
<accession>A0A0C3F060</accession>
<reference evidence="2 3" key="1">
    <citation type="submission" date="2014-04" db="EMBL/GenBank/DDBJ databases">
        <authorList>
            <consortium name="DOE Joint Genome Institute"/>
            <person name="Kuo A."/>
            <person name="Tarkka M."/>
            <person name="Buscot F."/>
            <person name="Kohler A."/>
            <person name="Nagy L.G."/>
            <person name="Floudas D."/>
            <person name="Copeland A."/>
            <person name="Barry K.W."/>
            <person name="Cichocki N."/>
            <person name="Veneault-Fourrey C."/>
            <person name="LaButti K."/>
            <person name="Lindquist E.A."/>
            <person name="Lipzen A."/>
            <person name="Lundell T."/>
            <person name="Morin E."/>
            <person name="Murat C."/>
            <person name="Sun H."/>
            <person name="Tunlid A."/>
            <person name="Henrissat B."/>
            <person name="Grigoriev I.V."/>
            <person name="Hibbett D.S."/>
            <person name="Martin F."/>
            <person name="Nordberg H.P."/>
            <person name="Cantor M.N."/>
            <person name="Hua S.X."/>
        </authorList>
    </citation>
    <scope>NUCLEOTIDE SEQUENCE [LARGE SCALE GENOMIC DNA]</scope>
    <source>
        <strain evidence="2 3">F 1598</strain>
    </source>
</reference>
<reference evidence="3" key="2">
    <citation type="submission" date="2015-01" db="EMBL/GenBank/DDBJ databases">
        <title>Evolutionary Origins and Diversification of the Mycorrhizal Mutualists.</title>
        <authorList>
            <consortium name="DOE Joint Genome Institute"/>
            <consortium name="Mycorrhizal Genomics Consortium"/>
            <person name="Kohler A."/>
            <person name="Kuo A."/>
            <person name="Nagy L.G."/>
            <person name="Floudas D."/>
            <person name="Copeland A."/>
            <person name="Barry K.W."/>
            <person name="Cichocki N."/>
            <person name="Veneault-Fourrey C."/>
            <person name="LaButti K."/>
            <person name="Lindquist E.A."/>
            <person name="Lipzen A."/>
            <person name="Lundell T."/>
            <person name="Morin E."/>
            <person name="Murat C."/>
            <person name="Riley R."/>
            <person name="Ohm R."/>
            <person name="Sun H."/>
            <person name="Tunlid A."/>
            <person name="Henrissat B."/>
            <person name="Grigoriev I.V."/>
            <person name="Hibbett D.S."/>
            <person name="Martin F."/>
        </authorList>
    </citation>
    <scope>NUCLEOTIDE SEQUENCE [LARGE SCALE GENOMIC DNA]</scope>
    <source>
        <strain evidence="3">F 1598</strain>
    </source>
</reference>
<evidence type="ECO:0000313" key="2">
    <source>
        <dbReference type="EMBL" id="KIM78155.1"/>
    </source>
</evidence>
<keyword evidence="1" id="KW-1133">Transmembrane helix</keyword>